<gene>
    <name evidence="1" type="ORF">Ga0061079_11812</name>
</gene>
<accession>A0A0X3ASH3</accession>
<evidence type="ECO:0000313" key="2">
    <source>
        <dbReference type="Proteomes" id="UP000182761"/>
    </source>
</evidence>
<evidence type="ECO:0000313" key="1">
    <source>
        <dbReference type="EMBL" id="CVK17173.1"/>
    </source>
</evidence>
<reference evidence="1 2" key="1">
    <citation type="submission" date="2016-01" db="EMBL/GenBank/DDBJ databases">
        <authorList>
            <person name="McClelland M."/>
            <person name="Jain A."/>
            <person name="Saraogi P."/>
            <person name="Mendelson R."/>
            <person name="Westerman R."/>
            <person name="SanMiguel P."/>
            <person name="Csonka L."/>
        </authorList>
    </citation>
    <scope>NUCLEOTIDE SEQUENCE [LARGE SCALE GENOMIC DNA]</scope>
    <source>
        <strain evidence="1 2">R-53146</strain>
    </source>
</reference>
<dbReference type="Proteomes" id="UP000182761">
    <property type="component" value="Unassembled WGS sequence"/>
</dbReference>
<dbReference type="RefSeq" id="WP_221400581.1">
    <property type="nucleotide sequence ID" value="NZ_FCOR01000018.1"/>
</dbReference>
<protein>
    <submittedName>
        <fullName evidence="1">Uncharacterized protein</fullName>
    </submittedName>
</protein>
<name>A0A0X3ASH3_9FLAO</name>
<proteinExistence type="predicted"/>
<feature type="non-terminal residue" evidence="1">
    <location>
        <position position="412"/>
    </location>
</feature>
<dbReference type="EMBL" id="FCOR01000018">
    <property type="protein sequence ID" value="CVK17173.1"/>
    <property type="molecule type" value="Genomic_DNA"/>
</dbReference>
<keyword evidence="2" id="KW-1185">Reference proteome</keyword>
<sequence>MHEFNSYEDEGLRDSHFQYKNKNDTEKLPYPKRYKAVKVTGWINNYQDLIEKVKVYCIDYPNEDLALGGLGEFKVNGKTYTDIITLIEDLNKIVFKKGGGGVSEQNLQSVTEKGNTTDKDIITNEAVIGRDKATNTIKFGKDALKSNKTGKQNIAIGDFSLSENEESSFNIAIGYKNLQKLKKGEDNVSIGDEGCEETQESNKSVIIGVGAAQNAPKLTSDTFVGAYAGHYWKAGTYQMLSNPDIAHESGKNVAVGELTMAYTYRGVGNTVIGAKCGMGFRNYGDYNTLLGYGITEGSNYAADCSVFLGSNCPTRYLTVDGKEAMYTSYSFAIHSQPPKSEGGSVGIDPLISGNFKDRWFTISGTWKLHPKYVLDADKDNTFTPVKMLVADDKGNVGIKEISAESKDGNYVS</sequence>
<organism evidence="1 2">
    <name type="scientific">Apibacter mensalis</name>
    <dbReference type="NCBI Taxonomy" id="1586267"/>
    <lineage>
        <taxon>Bacteria</taxon>
        <taxon>Pseudomonadati</taxon>
        <taxon>Bacteroidota</taxon>
        <taxon>Flavobacteriia</taxon>
        <taxon>Flavobacteriales</taxon>
        <taxon>Weeksellaceae</taxon>
        <taxon>Apibacter</taxon>
    </lineage>
</organism>
<dbReference type="AlphaFoldDB" id="A0A0X3ASH3"/>